<dbReference type="Pfam" id="PF01565">
    <property type="entry name" value="FAD_binding_4"/>
    <property type="match status" value="1"/>
</dbReference>
<dbReference type="InterPro" id="IPR016169">
    <property type="entry name" value="FAD-bd_PCMH_sub2"/>
</dbReference>
<dbReference type="InterPro" id="IPR016166">
    <property type="entry name" value="FAD-bd_PCMH"/>
</dbReference>
<dbReference type="InterPro" id="IPR004113">
    <property type="entry name" value="FAD-bd_oxidored_4_C"/>
</dbReference>
<name>A0ABY4WAG9_9PROT</name>
<proteinExistence type="inferred from homology"/>
<dbReference type="InterPro" id="IPR051264">
    <property type="entry name" value="FAD-oxidored/transferase_4"/>
</dbReference>
<dbReference type="SUPFAM" id="SSF55103">
    <property type="entry name" value="FAD-linked oxidases, C-terminal domain"/>
    <property type="match status" value="1"/>
</dbReference>
<keyword evidence="6" id="KW-1185">Reference proteome</keyword>
<sequence length="467" mass="50898">MDLIEQLTQIVGEKGILLDEADMQGFVVEWRDKFIGKARAVVLPKSTEEVAAVVKACASSKSPLVPQGGNTSLVGGSIPFTKGDEIILSLRRMHTIREVDRLNGTMTVDAGCVLANLQQAAEEVDCIFPLRIGSEGSCQIGGNISTNAGGVQVLHYGNTREQVLGLEVVLPDGQIWDGMTSLRKDNTGYDLKQLFIGAEGTLGIVTGAVVKMYPRPKYQQVALAAIPSVAAAVEFLNLARTMSGDQVTAIEIIPRIAIDMVCRHVPNFADPMPDKYDWQILVELSSSSTEDLSGLMETILEAGFEQEIVIDAVIATSEAQQAHIWNLREEISGAQKPEGGSIKHDISVPVSRFADFIREADIAVRKIVPNFRSVAFGHIGDGNVHYNPMQPLDMDKEEYLGHWEEVSRVVHDIAVSMRGSISAEHGIGRLKSDDLVLYKPAIEIDLMHRIKKALDPDGIMNPGKLLK</sequence>
<dbReference type="Gene3D" id="3.30.70.2740">
    <property type="match status" value="1"/>
</dbReference>
<dbReference type="Gene3D" id="3.30.465.10">
    <property type="match status" value="1"/>
</dbReference>
<protein>
    <submittedName>
        <fullName evidence="5">FAD-binding oxidoreductase</fullName>
    </submittedName>
</protein>
<evidence type="ECO:0000313" key="6">
    <source>
        <dbReference type="Proteomes" id="UP001056291"/>
    </source>
</evidence>
<organism evidence="5 6">
    <name type="scientific">Sneathiella marina</name>
    <dbReference type="NCBI Taxonomy" id="2950108"/>
    <lineage>
        <taxon>Bacteria</taxon>
        <taxon>Pseudomonadati</taxon>
        <taxon>Pseudomonadota</taxon>
        <taxon>Alphaproteobacteria</taxon>
        <taxon>Sneathiellales</taxon>
        <taxon>Sneathiellaceae</taxon>
        <taxon>Sneathiella</taxon>
    </lineage>
</organism>
<feature type="domain" description="FAD-binding PCMH-type" evidence="4">
    <location>
        <begin position="34"/>
        <end position="215"/>
    </location>
</feature>
<dbReference type="InterPro" id="IPR016164">
    <property type="entry name" value="FAD-linked_Oxase-like_C"/>
</dbReference>
<evidence type="ECO:0000256" key="2">
    <source>
        <dbReference type="ARBA" id="ARBA00022630"/>
    </source>
</evidence>
<gene>
    <name evidence="5" type="ORF">NBZ79_07970</name>
</gene>
<dbReference type="PANTHER" id="PTHR43716:SF2">
    <property type="entry name" value="BLL6224 PROTEIN"/>
    <property type="match status" value="1"/>
</dbReference>
<evidence type="ECO:0000256" key="1">
    <source>
        <dbReference type="ARBA" id="ARBA00008000"/>
    </source>
</evidence>
<dbReference type="Gene3D" id="1.10.45.10">
    <property type="entry name" value="Vanillyl-alcohol Oxidase, Chain A, domain 4"/>
    <property type="match status" value="1"/>
</dbReference>
<evidence type="ECO:0000313" key="5">
    <source>
        <dbReference type="EMBL" id="USG62912.1"/>
    </source>
</evidence>
<dbReference type="InterPro" id="IPR016171">
    <property type="entry name" value="Vanillyl_alc_oxidase_C-sub2"/>
</dbReference>
<dbReference type="InterPro" id="IPR016167">
    <property type="entry name" value="FAD-bd_PCMH_sub1"/>
</dbReference>
<dbReference type="PANTHER" id="PTHR43716">
    <property type="entry name" value="D-2-HYDROXYGLUTARATE DEHYDROGENASE, MITOCHONDRIAL"/>
    <property type="match status" value="1"/>
</dbReference>
<accession>A0ABY4WAG9</accession>
<dbReference type="Gene3D" id="3.30.70.2190">
    <property type="match status" value="1"/>
</dbReference>
<keyword evidence="3" id="KW-0274">FAD</keyword>
<dbReference type="SUPFAM" id="SSF56176">
    <property type="entry name" value="FAD-binding/transporter-associated domain-like"/>
    <property type="match status" value="1"/>
</dbReference>
<keyword evidence="2" id="KW-0285">Flavoprotein</keyword>
<comment type="similarity">
    <text evidence="1">Belongs to the FAD-binding oxidoreductase/transferase type 4 family.</text>
</comment>
<dbReference type="Gene3D" id="3.30.43.10">
    <property type="entry name" value="Uridine Diphospho-n-acetylenolpyruvylglucosamine Reductase, domain 2"/>
    <property type="match status" value="1"/>
</dbReference>
<reference evidence="5" key="1">
    <citation type="submission" date="2022-06" db="EMBL/GenBank/DDBJ databases">
        <title>Sneathiella actinostolidae sp. nov., isolated from a sea anemonein the Western Pacific Ocean.</title>
        <authorList>
            <person name="Wei M.J."/>
        </authorList>
    </citation>
    <scope>NUCLEOTIDE SEQUENCE</scope>
    <source>
        <strain evidence="5">PHK-P5</strain>
    </source>
</reference>
<dbReference type="Pfam" id="PF02913">
    <property type="entry name" value="FAD-oxidase_C"/>
    <property type="match status" value="1"/>
</dbReference>
<dbReference type="PROSITE" id="PS51387">
    <property type="entry name" value="FAD_PCMH"/>
    <property type="match status" value="1"/>
</dbReference>
<dbReference type="InterPro" id="IPR006094">
    <property type="entry name" value="Oxid_FAD_bind_N"/>
</dbReference>
<dbReference type="EMBL" id="CP098747">
    <property type="protein sequence ID" value="USG62912.1"/>
    <property type="molecule type" value="Genomic_DNA"/>
</dbReference>
<evidence type="ECO:0000259" key="4">
    <source>
        <dbReference type="PROSITE" id="PS51387"/>
    </source>
</evidence>
<evidence type="ECO:0000256" key="3">
    <source>
        <dbReference type="ARBA" id="ARBA00022827"/>
    </source>
</evidence>
<dbReference type="InterPro" id="IPR036318">
    <property type="entry name" value="FAD-bd_PCMH-like_sf"/>
</dbReference>
<dbReference type="Proteomes" id="UP001056291">
    <property type="component" value="Chromosome"/>
</dbReference>